<keyword evidence="3" id="KW-0539">Nucleus</keyword>
<feature type="compositionally biased region" description="Polar residues" evidence="4">
    <location>
        <begin position="88"/>
        <end position="102"/>
    </location>
</feature>
<feature type="compositionally biased region" description="Polar residues" evidence="4">
    <location>
        <begin position="803"/>
        <end position="841"/>
    </location>
</feature>
<dbReference type="GO" id="GO:0005634">
    <property type="term" value="C:nucleus"/>
    <property type="evidence" value="ECO:0007669"/>
    <property type="project" value="UniProtKB-SubCell"/>
</dbReference>
<dbReference type="OrthoDB" id="129353at2759"/>
<dbReference type="CDD" id="cd17745">
    <property type="entry name" value="BRCT_p53bp1_rpt1"/>
    <property type="match status" value="1"/>
</dbReference>
<reference evidence="6 7" key="1">
    <citation type="submission" date="2018-08" db="EMBL/GenBank/DDBJ databases">
        <title>Draft genome of the lignicolous fungus Coniochaeta pulveracea.</title>
        <authorList>
            <person name="Borstlap C.J."/>
            <person name="De Witt R.N."/>
            <person name="Botha A."/>
            <person name="Volschenk H."/>
        </authorList>
    </citation>
    <scope>NUCLEOTIDE SEQUENCE [LARGE SCALE GENOMIC DNA]</scope>
    <source>
        <strain evidence="6 7">CAB683</strain>
    </source>
</reference>
<feature type="region of interest" description="Disordered" evidence="4">
    <location>
        <begin position="86"/>
        <end position="119"/>
    </location>
</feature>
<dbReference type="PANTHER" id="PTHR15321:SF3">
    <property type="entry name" value="TP53-BINDING PROTEIN 1"/>
    <property type="match status" value="1"/>
</dbReference>
<sequence>MATVSAARSLMKAEEIALSGKNDSQDSQMILAAYQAQYGIGWASSSPQRPQPELFEDVYKVIDEIPESQQPADPAPVDTVAFEETRHATLQSRDPVQPSPSGITEHRPSTTAEGLTLQRGVRPTEYQVVSASTASLGDGYVPCPAVLENPLLRPDARPKAVPGRPLSGTTKKMDSPGSPTQSNDGRSYEQYFPLSSQQNRSALLAEDVEHPGATFNSQSTHADQRSLADDDTGAVVFNVEDPSSAFPDTQFVADASPLVDVGSLTRKRTFARAEQTSQLDDLPPETPAVSKNPFAGRAGFQQLVPTSQLFKATQYSSAYAGASPTSSRPSPNDFPHNSISPNLHSSPLKARGLRSSPTIGAPSSPQVLQTRNEQTTPLPSYAPNRSPSDTHHGPADTRAAPEPIGVYVPMRQSQEKRSSSVVHSDTPNEEVSEDEDDPIARRRRAQARKKASLERLTSIHFSRTPKPEKVEIPSTTKRKEKKKRTAAEKYLDQCYGTNLEDDTQVESQPVDMVEDSQGGPETTNDPLVPEDEVLTQSTQGELMAPPDGTVLRSSTVSAPSHVRGGRKAIGLRTKSTDSSLANRETIPETSPVEKQRATYFETPKATPGVPPVAPASGAPCDTAVMTSSAVVRASDARASPVTDVVPSIILSVESAVPPASPRPSSPISNHRLTENEARSSQALPAILPDLIALDQELFPSSPPLPAVPATNKKRRHDALLEPRAPTVSPITEPPTTTRALPDGSASSLSSLASTPVVSPTSTAPATVESAVTVSKRPSDTESPVVAKNKRRRGNDDLPRLSAPYTTESLRTSARLSRQRSVSTDELARSPSSTPTFEQSVRLTSRMPAARLSRTSTRDLQSARELSTSMDSHKMLFSGMAFAVSFQAKKQGENAEQQAERMEFAKSLERRIVQAGGRLLSCGFHELFRTPPGKSVGSSPVSSASSSASMDDEVTLTSSARELGFTALIADGHSRKVKYMEALALGLPCLAPRWITTCLDRGEIVDWGPYLLCAGESKFLGDAYRSRNLAPYDPLTAQLSEVVEARSQLLKDDRILLVMKKSDNVRKGPYVFLAQVLGATVCRVHNLEEARGKMKQMEALKQPFDWIYVNDKFDKGELFDTDRCVGANSKRRKSRSAKETAAVGENRGAAKSPAKIRTLSDELVIQSLILGRLIEEGEMEE</sequence>
<dbReference type="PANTHER" id="PTHR15321">
    <property type="entry name" value="TUMOR SUPPRESSOR P53-BINDING PROTEIN 1"/>
    <property type="match status" value="1"/>
</dbReference>
<evidence type="ECO:0000256" key="1">
    <source>
        <dbReference type="ARBA" id="ARBA00004123"/>
    </source>
</evidence>
<protein>
    <recommendedName>
        <fullName evidence="5">BRCT domain-containing protein</fullName>
    </recommendedName>
</protein>
<dbReference type="GO" id="GO:0000077">
    <property type="term" value="P:DNA damage checkpoint signaling"/>
    <property type="evidence" value="ECO:0007669"/>
    <property type="project" value="TreeGrafter"/>
</dbReference>
<evidence type="ECO:0000313" key="6">
    <source>
        <dbReference type="EMBL" id="RKU42065.1"/>
    </source>
</evidence>
<dbReference type="EMBL" id="QVQW01000062">
    <property type="protein sequence ID" value="RKU42065.1"/>
    <property type="molecule type" value="Genomic_DNA"/>
</dbReference>
<organism evidence="6 7">
    <name type="scientific">Coniochaeta pulveracea</name>
    <dbReference type="NCBI Taxonomy" id="177199"/>
    <lineage>
        <taxon>Eukaryota</taxon>
        <taxon>Fungi</taxon>
        <taxon>Dikarya</taxon>
        <taxon>Ascomycota</taxon>
        <taxon>Pezizomycotina</taxon>
        <taxon>Sordariomycetes</taxon>
        <taxon>Sordariomycetidae</taxon>
        <taxon>Coniochaetales</taxon>
        <taxon>Coniochaetaceae</taxon>
        <taxon>Coniochaeta</taxon>
    </lineage>
</organism>
<dbReference type="GO" id="GO:0045944">
    <property type="term" value="P:positive regulation of transcription by RNA polymerase II"/>
    <property type="evidence" value="ECO:0007669"/>
    <property type="project" value="TreeGrafter"/>
</dbReference>
<dbReference type="InterPro" id="IPR036420">
    <property type="entry name" value="BRCT_dom_sf"/>
</dbReference>
<feature type="region of interest" description="Disordered" evidence="4">
    <location>
        <begin position="655"/>
        <end position="678"/>
    </location>
</feature>
<proteinExistence type="predicted"/>
<keyword evidence="7" id="KW-1185">Reference proteome</keyword>
<dbReference type="GO" id="GO:0042393">
    <property type="term" value="F:histone binding"/>
    <property type="evidence" value="ECO:0007669"/>
    <property type="project" value="TreeGrafter"/>
</dbReference>
<comment type="subcellular location">
    <subcellularLocation>
        <location evidence="1">Nucleus</location>
    </subcellularLocation>
</comment>
<evidence type="ECO:0000256" key="3">
    <source>
        <dbReference type="ARBA" id="ARBA00023242"/>
    </source>
</evidence>
<dbReference type="Proteomes" id="UP000275385">
    <property type="component" value="Unassembled WGS sequence"/>
</dbReference>
<evidence type="ECO:0000313" key="7">
    <source>
        <dbReference type="Proteomes" id="UP000275385"/>
    </source>
</evidence>
<comment type="caution">
    <text evidence="6">The sequence shown here is derived from an EMBL/GenBank/DDBJ whole genome shotgun (WGS) entry which is preliminary data.</text>
</comment>
<name>A0A420Y2G4_9PEZI</name>
<feature type="region of interest" description="Disordered" evidence="4">
    <location>
        <begin position="272"/>
        <end position="293"/>
    </location>
</feature>
<feature type="compositionally biased region" description="Polar residues" evidence="4">
    <location>
        <begin position="320"/>
        <end position="345"/>
    </location>
</feature>
<evidence type="ECO:0000256" key="2">
    <source>
        <dbReference type="ARBA" id="ARBA00022763"/>
    </source>
</evidence>
<dbReference type="InterPro" id="IPR047252">
    <property type="entry name" value="TP53BP1-like"/>
</dbReference>
<dbReference type="AlphaFoldDB" id="A0A420Y2G4"/>
<feature type="compositionally biased region" description="Low complexity" evidence="4">
    <location>
        <begin position="744"/>
        <end position="767"/>
    </location>
</feature>
<feature type="domain" description="BRCT" evidence="5">
    <location>
        <begin position="965"/>
        <end position="1011"/>
    </location>
</feature>
<feature type="compositionally biased region" description="Basic residues" evidence="4">
    <location>
        <begin position="441"/>
        <end position="450"/>
    </location>
</feature>
<dbReference type="SUPFAM" id="SSF52113">
    <property type="entry name" value="BRCT domain"/>
    <property type="match status" value="1"/>
</dbReference>
<feature type="region of interest" description="Disordered" evidence="4">
    <location>
        <begin position="541"/>
        <end position="594"/>
    </location>
</feature>
<evidence type="ECO:0000259" key="5">
    <source>
        <dbReference type="PROSITE" id="PS50172"/>
    </source>
</evidence>
<dbReference type="Gene3D" id="3.40.50.10190">
    <property type="entry name" value="BRCT domain"/>
    <property type="match status" value="1"/>
</dbReference>
<feature type="region of interest" description="Disordered" evidence="4">
    <location>
        <begin position="498"/>
        <end position="528"/>
    </location>
</feature>
<gene>
    <name evidence="6" type="ORF">DL546_003547</name>
</gene>
<dbReference type="InterPro" id="IPR047249">
    <property type="entry name" value="BRCT_p53bp1-like_rpt1"/>
</dbReference>
<feature type="region of interest" description="Disordered" evidence="4">
    <location>
        <begin position="1128"/>
        <end position="1150"/>
    </location>
</feature>
<dbReference type="InterPro" id="IPR001357">
    <property type="entry name" value="BRCT_dom"/>
</dbReference>
<feature type="region of interest" description="Disordered" evidence="4">
    <location>
        <begin position="152"/>
        <end position="188"/>
    </location>
</feature>
<feature type="region of interest" description="Disordered" evidence="4">
    <location>
        <begin position="716"/>
        <end position="841"/>
    </location>
</feature>
<accession>A0A420Y2G4</accession>
<feature type="compositionally biased region" description="Polar residues" evidence="4">
    <location>
        <begin position="355"/>
        <end position="387"/>
    </location>
</feature>
<feature type="region of interest" description="Disordered" evidence="4">
    <location>
        <begin position="320"/>
        <end position="486"/>
    </location>
</feature>
<keyword evidence="2" id="KW-0227">DNA damage</keyword>
<evidence type="ECO:0000256" key="4">
    <source>
        <dbReference type="SAM" id="MobiDB-lite"/>
    </source>
</evidence>
<dbReference type="PROSITE" id="PS50172">
    <property type="entry name" value="BRCT"/>
    <property type="match status" value="1"/>
</dbReference>
<feature type="compositionally biased region" description="Acidic residues" evidence="4">
    <location>
        <begin position="427"/>
        <end position="437"/>
    </location>
</feature>
<dbReference type="STRING" id="177199.A0A420Y2G4"/>